<organism evidence="1 2">
    <name type="scientific">Protopolystoma xenopodis</name>
    <dbReference type="NCBI Taxonomy" id="117903"/>
    <lineage>
        <taxon>Eukaryota</taxon>
        <taxon>Metazoa</taxon>
        <taxon>Spiralia</taxon>
        <taxon>Lophotrochozoa</taxon>
        <taxon>Platyhelminthes</taxon>
        <taxon>Monogenea</taxon>
        <taxon>Polyopisthocotylea</taxon>
        <taxon>Polystomatidea</taxon>
        <taxon>Polystomatidae</taxon>
        <taxon>Protopolystoma</taxon>
    </lineage>
</organism>
<dbReference type="Proteomes" id="UP000784294">
    <property type="component" value="Unassembled WGS sequence"/>
</dbReference>
<protein>
    <submittedName>
        <fullName evidence="1">Uncharacterized protein</fullName>
    </submittedName>
</protein>
<evidence type="ECO:0000313" key="2">
    <source>
        <dbReference type="Proteomes" id="UP000784294"/>
    </source>
</evidence>
<sequence>MGQQHTAPPSWTCRFRRPTCPTVRLCVCQPGRRLLCLSVYRPHASAVFTPAETVRSETAYFRPFHSQCPSVLFSVPFLLSDMECLILASASNWSAVFSPNHVTSLHTKG</sequence>
<accession>A0A448X0Q2</accession>
<dbReference type="EMBL" id="CAAALY010070552">
    <property type="protein sequence ID" value="VEL24915.1"/>
    <property type="molecule type" value="Genomic_DNA"/>
</dbReference>
<gene>
    <name evidence="1" type="ORF">PXEA_LOCUS18355</name>
</gene>
<name>A0A448X0Q2_9PLAT</name>
<keyword evidence="2" id="KW-1185">Reference proteome</keyword>
<reference evidence="1" key="1">
    <citation type="submission" date="2018-11" db="EMBL/GenBank/DDBJ databases">
        <authorList>
            <consortium name="Pathogen Informatics"/>
        </authorList>
    </citation>
    <scope>NUCLEOTIDE SEQUENCE</scope>
</reference>
<evidence type="ECO:0000313" key="1">
    <source>
        <dbReference type="EMBL" id="VEL24915.1"/>
    </source>
</evidence>
<dbReference type="AlphaFoldDB" id="A0A448X0Q2"/>
<comment type="caution">
    <text evidence="1">The sequence shown here is derived from an EMBL/GenBank/DDBJ whole genome shotgun (WGS) entry which is preliminary data.</text>
</comment>
<proteinExistence type="predicted"/>